<dbReference type="NCBIfam" id="NF040601">
    <property type="entry name" value="TerS_not_xtmA"/>
    <property type="match status" value="1"/>
</dbReference>
<dbReference type="AlphaFoldDB" id="A0A3E5GSP6"/>
<proteinExistence type="predicted"/>
<comment type="caution">
    <text evidence="3">The sequence shown here is derived from an EMBL/GenBank/DDBJ whole genome shotgun (WGS) entry which is preliminary data.</text>
</comment>
<sequence length="253" mass="28366">MSDVKEQIKNDYLSGVSPKKLSEKYDTSLNTIKSWIKRYGWSKLKKERGAPSKVEGAPSVVPVKRKRGGQPGNKNATGPPGNKHAEKFGFFSKHLPEETLSIIQEMPKNPLDVLWDQIQIAYAAIIRAQKIMYVRDQNDKTKEMTLDGSEATGYDVQQAWDKQANFLAAQARAQKTLEGMINRYEDLLHKNWDLATEEQRARIEQIKANTDRLKSGGNDDGEDGVVIVNDAPTGEDIRHSDTEVPADIQQQGS</sequence>
<gene>
    <name evidence="3" type="ORF">DXB12_08250</name>
</gene>
<protein>
    <recommendedName>
        <fullName evidence="2">Terminase ATPase subunit N-terminal domain-containing protein</fullName>
    </recommendedName>
</protein>
<feature type="domain" description="Terminase ATPase subunit N-terminal" evidence="2">
    <location>
        <begin position="4"/>
        <end position="46"/>
    </location>
</feature>
<dbReference type="Gene3D" id="1.10.10.60">
    <property type="entry name" value="Homeodomain-like"/>
    <property type="match status" value="1"/>
</dbReference>
<feature type="region of interest" description="Disordered" evidence="1">
    <location>
        <begin position="47"/>
        <end position="83"/>
    </location>
</feature>
<accession>A0A3E5GSP6</accession>
<evidence type="ECO:0000259" key="2">
    <source>
        <dbReference type="Pfam" id="PF06056"/>
    </source>
</evidence>
<reference evidence="3 4" key="1">
    <citation type="submission" date="2018-08" db="EMBL/GenBank/DDBJ databases">
        <title>A genome reference for cultivated species of the human gut microbiota.</title>
        <authorList>
            <person name="Zou Y."/>
            <person name="Xue W."/>
            <person name="Luo G."/>
        </authorList>
    </citation>
    <scope>NUCLEOTIDE SEQUENCE [LARGE SCALE GENOMIC DNA]</scope>
    <source>
        <strain evidence="3 4">OM02-12</strain>
    </source>
</reference>
<dbReference type="Pfam" id="PF06056">
    <property type="entry name" value="Terminase_5"/>
    <property type="match status" value="1"/>
</dbReference>
<dbReference type="InterPro" id="IPR010332">
    <property type="entry name" value="ATPase_terminase-su_N"/>
</dbReference>
<dbReference type="EMBL" id="QSVQ01000008">
    <property type="protein sequence ID" value="RGO50794.1"/>
    <property type="molecule type" value="Genomic_DNA"/>
</dbReference>
<evidence type="ECO:0000313" key="3">
    <source>
        <dbReference type="EMBL" id="RGO50794.1"/>
    </source>
</evidence>
<feature type="region of interest" description="Disordered" evidence="1">
    <location>
        <begin position="211"/>
        <end position="253"/>
    </location>
</feature>
<name>A0A3E5GSP6_9FIRM</name>
<organism evidence="3 4">
    <name type="scientific">Dorea formicigenerans</name>
    <dbReference type="NCBI Taxonomy" id="39486"/>
    <lineage>
        <taxon>Bacteria</taxon>
        <taxon>Bacillati</taxon>
        <taxon>Bacillota</taxon>
        <taxon>Clostridia</taxon>
        <taxon>Lachnospirales</taxon>
        <taxon>Lachnospiraceae</taxon>
        <taxon>Dorea</taxon>
    </lineage>
</organism>
<dbReference type="Proteomes" id="UP000261055">
    <property type="component" value="Unassembled WGS sequence"/>
</dbReference>
<keyword evidence="4" id="KW-1185">Reference proteome</keyword>
<evidence type="ECO:0000256" key="1">
    <source>
        <dbReference type="SAM" id="MobiDB-lite"/>
    </source>
</evidence>
<evidence type="ECO:0000313" key="4">
    <source>
        <dbReference type="Proteomes" id="UP000261055"/>
    </source>
</evidence>
<dbReference type="RefSeq" id="WP_117613497.1">
    <property type="nucleotide sequence ID" value="NZ_QSVQ01000008.1"/>
</dbReference>